<evidence type="ECO:0000256" key="2">
    <source>
        <dbReference type="ARBA" id="ARBA00022643"/>
    </source>
</evidence>
<keyword evidence="1" id="KW-0285">Flavoprotein</keyword>
<gene>
    <name evidence="5" type="ORF">BWZ43_07115</name>
</gene>
<dbReference type="EMBL" id="MTLA01000068">
    <property type="protein sequence ID" value="OOP69088.1"/>
    <property type="molecule type" value="Genomic_DNA"/>
</dbReference>
<proteinExistence type="predicted"/>
<keyword evidence="6" id="KW-1185">Reference proteome</keyword>
<keyword evidence="2" id="KW-0288">FMN</keyword>
<name>A0A8E2ICV1_9BACI</name>
<dbReference type="InterPro" id="IPR051814">
    <property type="entry name" value="NAD(P)H-dep_FMN_reductase"/>
</dbReference>
<feature type="domain" description="NADPH-dependent FMN reductase-like" evidence="4">
    <location>
        <begin position="1"/>
        <end position="146"/>
    </location>
</feature>
<dbReference type="InterPro" id="IPR005025">
    <property type="entry name" value="FMN_Rdtase-like_dom"/>
</dbReference>
<evidence type="ECO:0000256" key="3">
    <source>
        <dbReference type="ARBA" id="ARBA00023002"/>
    </source>
</evidence>
<evidence type="ECO:0000313" key="5">
    <source>
        <dbReference type="EMBL" id="OOP69088.1"/>
    </source>
</evidence>
<dbReference type="PANTHER" id="PTHR43408">
    <property type="entry name" value="FMN REDUCTASE (NADPH)"/>
    <property type="match status" value="1"/>
</dbReference>
<dbReference type="SUPFAM" id="SSF52218">
    <property type="entry name" value="Flavoproteins"/>
    <property type="match status" value="1"/>
</dbReference>
<keyword evidence="3" id="KW-0560">Oxidoreductase</keyword>
<sequence length="178" mass="19873">MKLLGISGTISGTRTRLVVEKILDSAKEQFPEIETECLDLGKYDIQFCDGRDPASYTGDTKKVIDIVKDADMYIIATPIYQASMTGALKNLFDLVPVSAFHGKVIGFAATGGTYQHFLVIENQLKPIAGFFRSYVAPNYVYVHNDHFNENNEIIDETIIERINGLANQVVFMQKSLNN</sequence>
<reference evidence="5 6" key="1">
    <citation type="submission" date="2017-01" db="EMBL/GenBank/DDBJ databases">
        <title>Draft genome sequence of Bacillus oleronius.</title>
        <authorList>
            <person name="Allam M."/>
        </authorList>
    </citation>
    <scope>NUCLEOTIDE SEQUENCE [LARGE SCALE GENOMIC DNA]</scope>
    <source>
        <strain evidence="5 6">DSM 9356</strain>
    </source>
</reference>
<organism evidence="5 6">
    <name type="scientific">Heyndrickxia oleronia</name>
    <dbReference type="NCBI Taxonomy" id="38875"/>
    <lineage>
        <taxon>Bacteria</taxon>
        <taxon>Bacillati</taxon>
        <taxon>Bacillota</taxon>
        <taxon>Bacilli</taxon>
        <taxon>Bacillales</taxon>
        <taxon>Bacillaceae</taxon>
        <taxon>Heyndrickxia</taxon>
    </lineage>
</organism>
<dbReference type="Pfam" id="PF03358">
    <property type="entry name" value="FMN_red"/>
    <property type="match status" value="1"/>
</dbReference>
<evidence type="ECO:0000313" key="6">
    <source>
        <dbReference type="Proteomes" id="UP000189761"/>
    </source>
</evidence>
<evidence type="ECO:0000259" key="4">
    <source>
        <dbReference type="Pfam" id="PF03358"/>
    </source>
</evidence>
<protein>
    <submittedName>
        <fullName evidence="5">NADH-dependent FMN reductase</fullName>
    </submittedName>
</protein>
<accession>A0A8E2ICV1</accession>
<dbReference type="GO" id="GO:0016491">
    <property type="term" value="F:oxidoreductase activity"/>
    <property type="evidence" value="ECO:0007669"/>
    <property type="project" value="UniProtKB-KW"/>
</dbReference>
<dbReference type="AlphaFoldDB" id="A0A8E2ICV1"/>
<comment type="caution">
    <text evidence="5">The sequence shown here is derived from an EMBL/GenBank/DDBJ whole genome shotgun (WGS) entry which is preliminary data.</text>
</comment>
<evidence type="ECO:0000256" key="1">
    <source>
        <dbReference type="ARBA" id="ARBA00022630"/>
    </source>
</evidence>
<dbReference type="PANTHER" id="PTHR43408:SF2">
    <property type="entry name" value="FMN REDUCTASE (NADPH)"/>
    <property type="match status" value="1"/>
</dbReference>
<dbReference type="Proteomes" id="UP000189761">
    <property type="component" value="Unassembled WGS sequence"/>
</dbReference>
<dbReference type="RefSeq" id="WP_078109846.1">
    <property type="nucleotide sequence ID" value="NZ_CP065424.1"/>
</dbReference>
<dbReference type="Gene3D" id="3.40.50.360">
    <property type="match status" value="1"/>
</dbReference>
<dbReference type="InterPro" id="IPR029039">
    <property type="entry name" value="Flavoprotein-like_sf"/>
</dbReference>